<accession>A0A8J2SD05</accession>
<evidence type="ECO:0000313" key="1">
    <source>
        <dbReference type="EMBL" id="CAH0369388.1"/>
    </source>
</evidence>
<reference evidence="1" key="1">
    <citation type="submission" date="2021-11" db="EMBL/GenBank/DDBJ databases">
        <authorList>
            <consortium name="Genoscope - CEA"/>
            <person name="William W."/>
        </authorList>
    </citation>
    <scope>NUCLEOTIDE SEQUENCE</scope>
</reference>
<protein>
    <submittedName>
        <fullName evidence="1">Uncharacterized protein</fullName>
    </submittedName>
</protein>
<proteinExistence type="predicted"/>
<gene>
    <name evidence="1" type="ORF">PECAL_2P25090</name>
</gene>
<evidence type="ECO:0000313" key="2">
    <source>
        <dbReference type="Proteomes" id="UP000789595"/>
    </source>
</evidence>
<dbReference type="AlphaFoldDB" id="A0A8J2SD05"/>
<comment type="caution">
    <text evidence="1">The sequence shown here is derived from an EMBL/GenBank/DDBJ whole genome shotgun (WGS) entry which is preliminary data.</text>
</comment>
<dbReference type="Proteomes" id="UP000789595">
    <property type="component" value="Unassembled WGS sequence"/>
</dbReference>
<dbReference type="EMBL" id="CAKKNE010000002">
    <property type="protein sequence ID" value="CAH0369388.1"/>
    <property type="molecule type" value="Genomic_DNA"/>
</dbReference>
<sequence length="169" mass="18647">MMRLLATATAAHALLFSPTPGVLVLSPALTGPRTTFSVGPHAGESYERVWREDPQFCVWALEQPAPRAELEDFQTWLRLRSKSKARRAPVKLTMRRPKPIVPTPVSYPDTLEPDVVLQHQEVPVVHQTMKVAARILKWTASLVALLLTRVLVGTCARAVRAALAAADRA</sequence>
<keyword evidence="2" id="KW-1185">Reference proteome</keyword>
<organism evidence="1 2">
    <name type="scientific">Pelagomonas calceolata</name>
    <dbReference type="NCBI Taxonomy" id="35677"/>
    <lineage>
        <taxon>Eukaryota</taxon>
        <taxon>Sar</taxon>
        <taxon>Stramenopiles</taxon>
        <taxon>Ochrophyta</taxon>
        <taxon>Pelagophyceae</taxon>
        <taxon>Pelagomonadales</taxon>
        <taxon>Pelagomonadaceae</taxon>
        <taxon>Pelagomonas</taxon>
    </lineage>
</organism>
<name>A0A8J2SD05_9STRA</name>